<reference evidence="1 2" key="1">
    <citation type="submission" date="2007-08" db="EMBL/GenBank/DDBJ databases">
        <authorList>
            <consortium name="The Vibrio harveyi Genome Sequencing Project"/>
            <person name="Bassler B."/>
            <person name="Clifton S.W."/>
            <person name="Fulton L."/>
            <person name="Delehaunty K."/>
            <person name="Fronick C."/>
            <person name="Harrison M."/>
            <person name="Markivic C."/>
            <person name="Fulton R."/>
            <person name="Tin-Wollam A.-M."/>
            <person name="Shah N."/>
            <person name="Pepin K."/>
            <person name="Nash W."/>
            <person name="Thiruvilangam P."/>
            <person name="Bhonagiri V."/>
            <person name="Waters C."/>
            <person name="Tu K.C."/>
            <person name="Irgon J."/>
            <person name="Wilson R.K."/>
        </authorList>
    </citation>
    <scope>NUCLEOTIDE SEQUENCE [LARGE SCALE GENOMIC DNA]</scope>
    <source>
        <strain evidence="2">ATCC BAA-1116 / BB120</strain>
    </source>
</reference>
<dbReference type="EMBL" id="CP000790">
    <property type="protein sequence ID" value="ABU73186.1"/>
    <property type="molecule type" value="Genomic_DNA"/>
</dbReference>
<evidence type="ECO:0000313" key="2">
    <source>
        <dbReference type="Proteomes" id="UP000008152"/>
    </source>
</evidence>
<accession>A7N7G6</accession>
<dbReference type="AlphaFoldDB" id="A7N7G6"/>
<dbReference type="KEGG" id="vha:VIBHAR_05280"/>
<gene>
    <name evidence="1" type="ordered locus">VIBHAR_05280</name>
</gene>
<sequence length="35" mass="4220">MNKVAPFLFLFLIRFSHEQVFDTAVRRFCCSVFFC</sequence>
<protein>
    <submittedName>
        <fullName evidence="1">Uncharacterized protein</fullName>
    </submittedName>
</protein>
<organism evidence="1 2">
    <name type="scientific">Vibrio campbellii (strain ATCC BAA-1116)</name>
    <dbReference type="NCBI Taxonomy" id="2902295"/>
    <lineage>
        <taxon>Bacteria</taxon>
        <taxon>Pseudomonadati</taxon>
        <taxon>Pseudomonadota</taxon>
        <taxon>Gammaproteobacteria</taxon>
        <taxon>Vibrionales</taxon>
        <taxon>Vibrionaceae</taxon>
        <taxon>Vibrio</taxon>
    </lineage>
</organism>
<name>A7N7G6_VIBC1</name>
<proteinExistence type="predicted"/>
<dbReference type="Proteomes" id="UP000008152">
    <property type="component" value="Chromosome II"/>
</dbReference>
<evidence type="ECO:0000313" key="1">
    <source>
        <dbReference type="EMBL" id="ABU73186.1"/>
    </source>
</evidence>